<keyword evidence="2" id="KW-0732">Signal</keyword>
<dbReference type="Pfam" id="PF11932">
    <property type="entry name" value="DUF3450"/>
    <property type="match status" value="1"/>
</dbReference>
<keyword evidence="4" id="KW-1185">Reference proteome</keyword>
<keyword evidence="1" id="KW-0175">Coiled coil</keyword>
<dbReference type="InterPro" id="IPR016866">
    <property type="entry name" value="UCP028069"/>
</dbReference>
<proteinExistence type="predicted"/>
<protein>
    <submittedName>
        <fullName evidence="3">DUF3450 family protein</fullName>
    </submittedName>
</protein>
<evidence type="ECO:0000313" key="4">
    <source>
        <dbReference type="Proteomes" id="UP000526501"/>
    </source>
</evidence>
<feature type="chain" id="PRO_5030882666" evidence="2">
    <location>
        <begin position="25"/>
        <end position="258"/>
    </location>
</feature>
<organism evidence="3 4">
    <name type="scientific">Pelagicoccus albus</name>
    <dbReference type="NCBI Taxonomy" id="415222"/>
    <lineage>
        <taxon>Bacteria</taxon>
        <taxon>Pseudomonadati</taxon>
        <taxon>Verrucomicrobiota</taxon>
        <taxon>Opitutia</taxon>
        <taxon>Puniceicoccales</taxon>
        <taxon>Pelagicoccaceae</taxon>
        <taxon>Pelagicoccus</taxon>
    </lineage>
</organism>
<dbReference type="Proteomes" id="UP000526501">
    <property type="component" value="Unassembled WGS sequence"/>
</dbReference>
<accession>A0A7X1E7T5</accession>
<evidence type="ECO:0000256" key="1">
    <source>
        <dbReference type="SAM" id="Coils"/>
    </source>
</evidence>
<reference evidence="3 4" key="1">
    <citation type="submission" date="2020-07" db="EMBL/GenBank/DDBJ databases">
        <authorList>
            <person name="Feng X."/>
        </authorList>
    </citation>
    <scope>NUCLEOTIDE SEQUENCE [LARGE SCALE GENOMIC DNA]</scope>
    <source>
        <strain evidence="3 4">JCM23202</strain>
    </source>
</reference>
<dbReference type="EMBL" id="JACHVC010000006">
    <property type="protein sequence ID" value="MBC2605526.1"/>
    <property type="molecule type" value="Genomic_DNA"/>
</dbReference>
<comment type="caution">
    <text evidence="3">The sequence shown here is derived from an EMBL/GenBank/DDBJ whole genome shotgun (WGS) entry which is preliminary data.</text>
</comment>
<name>A0A7X1E7T5_9BACT</name>
<dbReference type="AlphaFoldDB" id="A0A7X1E7T5"/>
<evidence type="ECO:0000313" key="3">
    <source>
        <dbReference type="EMBL" id="MBC2605526.1"/>
    </source>
</evidence>
<gene>
    <name evidence="3" type="ORF">H5P27_05670</name>
</gene>
<feature type="signal peptide" evidence="2">
    <location>
        <begin position="1"/>
        <end position="24"/>
    </location>
</feature>
<sequence length="258" mass="28971">MTKNKVVMLIAAGFALAGAAVLNAAPHLSETRSTLKEWVELKKIISEEKNKWAVEQQTLQESIDLLEDEIEKIEAAIESYEAEATDADKVRDELVNEEEELKQASAIIKSEIVDLEATTLDLVKYLPTNLQEKLSIITQRIPKTKREIDASTLSVRIMNIIGVLTEIEKFNSQLTVVNEIRDIKGERVRVDTLYVGLAVAYYVDGTRSEAGYMIPAKDGWTRFEDNTLANDIADAVAMQKREETVRFVDLPITITDVE</sequence>
<feature type="coiled-coil region" evidence="1">
    <location>
        <begin position="56"/>
        <end position="107"/>
    </location>
</feature>
<evidence type="ECO:0000256" key="2">
    <source>
        <dbReference type="SAM" id="SignalP"/>
    </source>
</evidence>
<dbReference type="RefSeq" id="WP_185659401.1">
    <property type="nucleotide sequence ID" value="NZ_CAWPOO010000006.1"/>
</dbReference>